<dbReference type="Proteomes" id="UP000228689">
    <property type="component" value="Unassembled WGS sequence"/>
</dbReference>
<dbReference type="Gene3D" id="3.40.50.2300">
    <property type="match status" value="1"/>
</dbReference>
<dbReference type="InterPro" id="IPR050595">
    <property type="entry name" value="Bact_response_regulator"/>
</dbReference>
<sequence>MTKQDKKVLVAEDDHFLAKIYKIKLAKEGINAEIATDGNEALAKIKELKPDLVLLDLVMPGKDGFEVLEELQSDKGLKKIPIIILSNLGQEADIIKGKSYGIVDYFIKSDISIHDVVKKIKEILND</sequence>
<dbReference type="SMART" id="SM00448">
    <property type="entry name" value="REC"/>
    <property type="match status" value="1"/>
</dbReference>
<comment type="caution">
    <text evidence="4">The sequence shown here is derived from an EMBL/GenBank/DDBJ whole genome shotgun (WGS) entry which is preliminary data.</text>
</comment>
<dbReference type="CDD" id="cd17574">
    <property type="entry name" value="REC_OmpR"/>
    <property type="match status" value="1"/>
</dbReference>
<dbReference type="AlphaFoldDB" id="A0A2M7REX6"/>
<reference evidence="5" key="1">
    <citation type="submission" date="2017-09" db="EMBL/GenBank/DDBJ databases">
        <title>Depth-based differentiation of microbial function through sediment-hosted aquifers and enrichment of novel symbionts in the deep terrestrial subsurface.</title>
        <authorList>
            <person name="Probst A.J."/>
            <person name="Ladd B."/>
            <person name="Jarett J.K."/>
            <person name="Geller-Mcgrath D.E."/>
            <person name="Sieber C.M.K."/>
            <person name="Emerson J.B."/>
            <person name="Anantharaman K."/>
            <person name="Thomas B.C."/>
            <person name="Malmstrom R."/>
            <person name="Stieglmeier M."/>
            <person name="Klingl A."/>
            <person name="Woyke T."/>
            <person name="Ryan C.M."/>
            <person name="Banfield J.F."/>
        </authorList>
    </citation>
    <scope>NUCLEOTIDE SEQUENCE [LARGE SCALE GENOMIC DNA]</scope>
</reference>
<accession>A0A2M7REX6</accession>
<feature type="modified residue" description="4-aspartylphosphate" evidence="2">
    <location>
        <position position="56"/>
    </location>
</feature>
<protein>
    <submittedName>
        <fullName evidence="4">Response regulator</fullName>
    </submittedName>
</protein>
<evidence type="ECO:0000256" key="1">
    <source>
        <dbReference type="ARBA" id="ARBA00022553"/>
    </source>
</evidence>
<evidence type="ECO:0000259" key="3">
    <source>
        <dbReference type="PROSITE" id="PS50110"/>
    </source>
</evidence>
<dbReference type="EMBL" id="PFMC01000013">
    <property type="protein sequence ID" value="PIY95313.1"/>
    <property type="molecule type" value="Genomic_DNA"/>
</dbReference>
<dbReference type="SUPFAM" id="SSF52172">
    <property type="entry name" value="CheY-like"/>
    <property type="match status" value="1"/>
</dbReference>
<name>A0A2M7REX6_9BACT</name>
<dbReference type="InterPro" id="IPR011006">
    <property type="entry name" value="CheY-like_superfamily"/>
</dbReference>
<dbReference type="PANTHER" id="PTHR44591:SF3">
    <property type="entry name" value="RESPONSE REGULATORY DOMAIN-CONTAINING PROTEIN"/>
    <property type="match status" value="1"/>
</dbReference>
<evidence type="ECO:0000256" key="2">
    <source>
        <dbReference type="PROSITE-ProRule" id="PRU00169"/>
    </source>
</evidence>
<feature type="domain" description="Response regulatory" evidence="3">
    <location>
        <begin position="7"/>
        <end position="123"/>
    </location>
</feature>
<gene>
    <name evidence="4" type="ORF">COY67_00460</name>
</gene>
<evidence type="ECO:0000313" key="4">
    <source>
        <dbReference type="EMBL" id="PIY95313.1"/>
    </source>
</evidence>
<proteinExistence type="predicted"/>
<dbReference type="GO" id="GO:0000160">
    <property type="term" value="P:phosphorelay signal transduction system"/>
    <property type="evidence" value="ECO:0007669"/>
    <property type="project" value="InterPro"/>
</dbReference>
<dbReference type="PANTHER" id="PTHR44591">
    <property type="entry name" value="STRESS RESPONSE REGULATOR PROTEIN 1"/>
    <property type="match status" value="1"/>
</dbReference>
<keyword evidence="1 2" id="KW-0597">Phosphoprotein</keyword>
<dbReference type="PROSITE" id="PS50110">
    <property type="entry name" value="RESPONSE_REGULATORY"/>
    <property type="match status" value="1"/>
</dbReference>
<organism evidence="4 5">
    <name type="scientific">Candidatus Komeilibacteria bacterium CG_4_10_14_0_8_um_filter_37_78</name>
    <dbReference type="NCBI Taxonomy" id="1974471"/>
    <lineage>
        <taxon>Bacteria</taxon>
        <taxon>Candidatus Komeiliibacteriota</taxon>
    </lineage>
</organism>
<dbReference type="Pfam" id="PF00072">
    <property type="entry name" value="Response_reg"/>
    <property type="match status" value="1"/>
</dbReference>
<dbReference type="InterPro" id="IPR001789">
    <property type="entry name" value="Sig_transdc_resp-reg_receiver"/>
</dbReference>
<evidence type="ECO:0000313" key="5">
    <source>
        <dbReference type="Proteomes" id="UP000228689"/>
    </source>
</evidence>